<sequence>MSFSTYITVNVTMKIVIYHSTNDLIFSNDKFSFWHSLIPIPTHLRTSMTVFAQIQNILTFFDDLIIKNQSPKTNTKVTKRLLNLTNDELVHSRYTFLCLYISLE</sequence>
<dbReference type="EMBL" id="HBUF01295257">
    <property type="protein sequence ID" value="CAG6690021.1"/>
    <property type="molecule type" value="Transcribed_RNA"/>
</dbReference>
<organism evidence="1">
    <name type="scientific">Cacopsylla melanoneura</name>
    <dbReference type="NCBI Taxonomy" id="428564"/>
    <lineage>
        <taxon>Eukaryota</taxon>
        <taxon>Metazoa</taxon>
        <taxon>Ecdysozoa</taxon>
        <taxon>Arthropoda</taxon>
        <taxon>Hexapoda</taxon>
        <taxon>Insecta</taxon>
        <taxon>Pterygota</taxon>
        <taxon>Neoptera</taxon>
        <taxon>Paraneoptera</taxon>
        <taxon>Hemiptera</taxon>
        <taxon>Sternorrhyncha</taxon>
        <taxon>Psylloidea</taxon>
        <taxon>Psyllidae</taxon>
        <taxon>Psyllinae</taxon>
        <taxon>Cacopsylla</taxon>
    </lineage>
</organism>
<proteinExistence type="predicted"/>
<protein>
    <submittedName>
        <fullName evidence="1">Uncharacterized protein</fullName>
    </submittedName>
</protein>
<reference evidence="1" key="1">
    <citation type="submission" date="2021-05" db="EMBL/GenBank/DDBJ databases">
        <authorList>
            <person name="Alioto T."/>
            <person name="Alioto T."/>
            <person name="Gomez Garrido J."/>
        </authorList>
    </citation>
    <scope>NUCLEOTIDE SEQUENCE</scope>
</reference>
<name>A0A8D8TJU7_9HEMI</name>
<dbReference type="AlphaFoldDB" id="A0A8D8TJU7"/>
<accession>A0A8D8TJU7</accession>
<evidence type="ECO:0000313" key="1">
    <source>
        <dbReference type="EMBL" id="CAG6690021.1"/>
    </source>
</evidence>